<organism evidence="1">
    <name type="scientific">marine sediment metagenome</name>
    <dbReference type="NCBI Taxonomy" id="412755"/>
    <lineage>
        <taxon>unclassified sequences</taxon>
        <taxon>metagenomes</taxon>
        <taxon>ecological metagenomes</taxon>
    </lineage>
</organism>
<reference evidence="1" key="1">
    <citation type="journal article" date="2015" name="Nature">
        <title>Complex archaea that bridge the gap between prokaryotes and eukaryotes.</title>
        <authorList>
            <person name="Spang A."/>
            <person name="Saw J.H."/>
            <person name="Jorgensen S.L."/>
            <person name="Zaremba-Niedzwiedzka K."/>
            <person name="Martijn J."/>
            <person name="Lind A.E."/>
            <person name="van Eijk R."/>
            <person name="Schleper C."/>
            <person name="Guy L."/>
            <person name="Ettema T.J."/>
        </authorList>
    </citation>
    <scope>NUCLEOTIDE SEQUENCE</scope>
</reference>
<sequence length="212" mass="24918">MNNLVGQKFGRLIVLKRMDNDKWGHLRWLCKCDCGKKIIAQGHHLKDNHTQSCGCLAKEQLIERSTTHGHTTRRNISKTYVSWLHVIQRCTNPNDKRYKDYGGRGIKVCKRWMKFENFLEDMGKIPEGYSIDRINNNKGYKKSNCKWSTKKEQSRNTRRNRSGTYGGKTQLLIEWSEETGIPYSTLWQRIYRLGWSIEKALTTPAKKGDRYE</sequence>
<proteinExistence type="predicted"/>
<name>A0A0F9DTP0_9ZZZZ</name>
<evidence type="ECO:0000313" key="1">
    <source>
        <dbReference type="EMBL" id="KKL65213.1"/>
    </source>
</evidence>
<evidence type="ECO:0008006" key="2">
    <source>
        <dbReference type="Google" id="ProtNLM"/>
    </source>
</evidence>
<protein>
    <recommendedName>
        <fullName evidence="2">AP2/ERF domain-containing protein</fullName>
    </recommendedName>
</protein>
<gene>
    <name evidence="1" type="ORF">LCGC14_2157220</name>
</gene>
<accession>A0A0F9DTP0</accession>
<comment type="caution">
    <text evidence="1">The sequence shown here is derived from an EMBL/GenBank/DDBJ whole genome shotgun (WGS) entry which is preliminary data.</text>
</comment>
<dbReference type="EMBL" id="LAZR01027607">
    <property type="protein sequence ID" value="KKL65213.1"/>
    <property type="molecule type" value="Genomic_DNA"/>
</dbReference>
<dbReference type="AlphaFoldDB" id="A0A0F9DTP0"/>